<proteinExistence type="predicted"/>
<reference evidence="2 3" key="1">
    <citation type="journal article" date="2015" name="Int. J. Syst. Evol. Microbiol.">
        <title>Description of Sphingopyxis fribergensis sp. nov. - a soil bacterium with the ability to degrade styrene and phenylacetic acid.</title>
        <authorList>
            <person name="Oelschlagel M."/>
            <person name="Ruckert C."/>
            <person name="Kalinowski J."/>
            <person name="Schmidt G."/>
            <person name="Schlomann M."/>
            <person name="Tischler D."/>
        </authorList>
    </citation>
    <scope>NUCLEOTIDE SEQUENCE [LARGE SCALE GENOMIC DNA]</scope>
    <source>
        <strain evidence="2 3">Kp5.2</strain>
        <plasmid evidence="2">pSfKp5.2</plasmid>
    </source>
</reference>
<evidence type="ECO:0000313" key="3">
    <source>
        <dbReference type="Proteomes" id="UP000030907"/>
    </source>
</evidence>
<dbReference type="AlphaFoldDB" id="A0A0A7PNI8"/>
<sequence>MKAGFAQSVITPPLPIQLAGHRGPRMATSIGDDLLAKALVCSDRDTLYAIVSLDLIWLPRRFIRKVRDLISRSSAIRPENVMIACTHTHSGPDTLNWYAFAPPIAGWWMEWLAQMVASTVYLALNNVDDCTAVRGQARFDLAVNRRRPVDGQIYRLPYEMGHTDQRLSILQFSAGDRSLGGIVHAAMHPVVLGADSHAISGDWCGIAMAELGTRAGGIWLFLNGAAGDNNPKIWSGHNNYDAMCSVARAAADCAEQALNSARPFAVETMGSRILDGVYEERSHPYLTVEQRLRTSEEGGLYVESQVLRLGNMPFVAMGGECLFDTARIIESAVGDCLVVSYANDYVGYLPTREHYGEGGYEPAASMLSESGAEAYVSAAIANAEHIMGRNKIPT</sequence>
<evidence type="ECO:0000313" key="2">
    <source>
        <dbReference type="EMBL" id="AJA11595.1"/>
    </source>
</evidence>
<feature type="domain" description="Neutral/alkaline non-lysosomal ceramidase N-terminal" evidence="1">
    <location>
        <begin position="27"/>
        <end position="258"/>
    </location>
</feature>
<dbReference type="HOGENOM" id="CLU_030011_5_0_5"/>
<geneLocation type="plasmid" evidence="2 3">
    <name>pSfKp5.2</name>
</geneLocation>
<dbReference type="Pfam" id="PF04734">
    <property type="entry name" value="Ceramidase_alk"/>
    <property type="match status" value="1"/>
</dbReference>
<dbReference type="EMBL" id="CP009123">
    <property type="protein sequence ID" value="AJA11595.1"/>
    <property type="molecule type" value="Genomic_DNA"/>
</dbReference>
<organism evidence="2 3">
    <name type="scientific">Sphingopyxis fribergensis</name>
    <dbReference type="NCBI Taxonomy" id="1515612"/>
    <lineage>
        <taxon>Bacteria</taxon>
        <taxon>Pseudomonadati</taxon>
        <taxon>Pseudomonadota</taxon>
        <taxon>Alphaproteobacteria</taxon>
        <taxon>Sphingomonadales</taxon>
        <taxon>Sphingomonadaceae</taxon>
        <taxon>Sphingopyxis</taxon>
    </lineage>
</organism>
<accession>A0A0A7PNI8</accession>
<gene>
    <name evidence="2" type="ORF">SKP52_23765</name>
</gene>
<dbReference type="Proteomes" id="UP000030907">
    <property type="component" value="Plasmid pSfKp5.2"/>
</dbReference>
<dbReference type="KEGG" id="sphk:SKP52_23765"/>
<dbReference type="InterPro" id="IPR031329">
    <property type="entry name" value="NEUT/ALK_ceramidase_N"/>
</dbReference>
<keyword evidence="3" id="KW-1185">Reference proteome</keyword>
<protein>
    <recommendedName>
        <fullName evidence="1">Neutral/alkaline non-lysosomal ceramidase N-terminal domain-containing protein</fullName>
    </recommendedName>
</protein>
<name>A0A0A7PNI8_9SPHN</name>
<keyword evidence="2" id="KW-0614">Plasmid</keyword>
<dbReference type="RefSeq" id="WP_160292465.1">
    <property type="nucleotide sequence ID" value="NZ_CP009123.1"/>
</dbReference>
<evidence type="ECO:0000259" key="1">
    <source>
        <dbReference type="Pfam" id="PF04734"/>
    </source>
</evidence>